<evidence type="ECO:0000313" key="2">
    <source>
        <dbReference type="EMBL" id="WBP92215.1"/>
    </source>
</evidence>
<organism evidence="2 3">
    <name type="scientific">Kitasatospora cathayae</name>
    <dbReference type="NCBI Taxonomy" id="3004092"/>
    <lineage>
        <taxon>Bacteria</taxon>
        <taxon>Bacillati</taxon>
        <taxon>Actinomycetota</taxon>
        <taxon>Actinomycetes</taxon>
        <taxon>Kitasatosporales</taxon>
        <taxon>Streptomycetaceae</taxon>
        <taxon>Kitasatospora</taxon>
    </lineage>
</organism>
<gene>
    <name evidence="2" type="ORF">O1G21_41135</name>
</gene>
<dbReference type="EMBL" id="CP115453">
    <property type="protein sequence ID" value="WBP92215.1"/>
    <property type="molecule type" value="Genomic_DNA"/>
</dbReference>
<evidence type="ECO:0000256" key="1">
    <source>
        <dbReference type="SAM" id="MobiDB-lite"/>
    </source>
</evidence>
<name>A0ABY7QIY1_9ACTN</name>
<protein>
    <submittedName>
        <fullName evidence="2">Uncharacterized protein</fullName>
    </submittedName>
</protein>
<keyword evidence="2" id="KW-0614">Plasmid</keyword>
<dbReference type="RefSeq" id="WP_270151972.1">
    <property type="nucleotide sequence ID" value="NZ_CP115453.1"/>
</dbReference>
<feature type="region of interest" description="Disordered" evidence="1">
    <location>
        <begin position="65"/>
        <end position="86"/>
    </location>
</feature>
<keyword evidence="3" id="KW-1185">Reference proteome</keyword>
<sequence length="86" mass="9295">MSDETGAADDLAEALQKFADEAGDPGQPSIYVTVGDPHAFEQRTIQLSVNVADWLTELITGELQDLENARNGRATDDTDAASDWWG</sequence>
<evidence type="ECO:0000313" key="3">
    <source>
        <dbReference type="Proteomes" id="UP001212821"/>
    </source>
</evidence>
<geneLocation type="plasmid" evidence="2 3">
    <name>punmamed4</name>
</geneLocation>
<proteinExistence type="predicted"/>
<feature type="compositionally biased region" description="Basic and acidic residues" evidence="1">
    <location>
        <begin position="67"/>
        <end position="76"/>
    </location>
</feature>
<reference evidence="2 3" key="1">
    <citation type="submission" date="2022-12" db="EMBL/GenBank/DDBJ databases">
        <title>HUAS 3-15.</title>
        <authorList>
            <person name="Mo P."/>
        </authorList>
    </citation>
    <scope>NUCLEOTIDE SEQUENCE [LARGE SCALE GENOMIC DNA]</scope>
    <source>
        <strain evidence="2 3">HUAS 3-15</strain>
        <plasmid evidence="2 3">punmamed4</plasmid>
    </source>
</reference>
<dbReference type="Proteomes" id="UP001212821">
    <property type="component" value="Plasmid punmamed4"/>
</dbReference>
<accession>A0ABY7QIY1</accession>